<dbReference type="PANTHER" id="PTHR23227:SF83">
    <property type="entry name" value="ENDONUCLEASE_EXONUCLEASE_PHOSPHATASE DOMAIN-CONTAINING PROTEIN"/>
    <property type="match status" value="1"/>
</dbReference>
<dbReference type="InterPro" id="IPR027124">
    <property type="entry name" value="Swc5/CFDP1/2"/>
</dbReference>
<evidence type="ECO:0000259" key="1">
    <source>
        <dbReference type="Pfam" id="PF03372"/>
    </source>
</evidence>
<dbReference type="GO" id="GO:0003824">
    <property type="term" value="F:catalytic activity"/>
    <property type="evidence" value="ECO:0007669"/>
    <property type="project" value="InterPro"/>
</dbReference>
<gene>
    <name evidence="2" type="ORF">J437_LFUL015206</name>
</gene>
<name>A0A8K0KJR3_LADFU</name>
<reference evidence="2" key="2">
    <citation type="submission" date="2017-10" db="EMBL/GenBank/DDBJ databases">
        <title>Ladona fulva Genome sequencing and assembly.</title>
        <authorList>
            <person name="Murali S."/>
            <person name="Richards S."/>
            <person name="Bandaranaike D."/>
            <person name="Bellair M."/>
            <person name="Blankenburg K."/>
            <person name="Chao H."/>
            <person name="Dinh H."/>
            <person name="Doddapaneni H."/>
            <person name="Dugan-Rocha S."/>
            <person name="Elkadiri S."/>
            <person name="Gnanaolivu R."/>
            <person name="Hernandez B."/>
            <person name="Skinner E."/>
            <person name="Javaid M."/>
            <person name="Lee S."/>
            <person name="Li M."/>
            <person name="Ming W."/>
            <person name="Munidasa M."/>
            <person name="Muniz J."/>
            <person name="Nguyen L."/>
            <person name="Hughes D."/>
            <person name="Osuji N."/>
            <person name="Pu L.-L."/>
            <person name="Puazo M."/>
            <person name="Qu C."/>
            <person name="Quiroz J."/>
            <person name="Raj R."/>
            <person name="Weissenberger G."/>
            <person name="Xin Y."/>
            <person name="Zou X."/>
            <person name="Han Y."/>
            <person name="Worley K."/>
            <person name="Muzny D."/>
            <person name="Gibbs R."/>
        </authorList>
    </citation>
    <scope>NUCLEOTIDE SEQUENCE</scope>
    <source>
        <strain evidence="2">Sampled in the wild</strain>
    </source>
</reference>
<dbReference type="AlphaFoldDB" id="A0A8K0KJR3"/>
<dbReference type="Pfam" id="PF03372">
    <property type="entry name" value="Exo_endo_phos"/>
    <property type="match status" value="1"/>
</dbReference>
<evidence type="ECO:0000313" key="3">
    <source>
        <dbReference type="Proteomes" id="UP000792457"/>
    </source>
</evidence>
<protein>
    <recommendedName>
        <fullName evidence="1">Endonuclease/exonuclease/phosphatase domain-containing protein</fullName>
    </recommendedName>
</protein>
<comment type="caution">
    <text evidence="2">The sequence shown here is derived from an EMBL/GenBank/DDBJ whole genome shotgun (WGS) entry which is preliminary data.</text>
</comment>
<keyword evidence="3" id="KW-1185">Reference proteome</keyword>
<evidence type="ECO:0000313" key="2">
    <source>
        <dbReference type="EMBL" id="KAG8235166.1"/>
    </source>
</evidence>
<dbReference type="EMBL" id="KZ308883">
    <property type="protein sequence ID" value="KAG8235166.1"/>
    <property type="molecule type" value="Genomic_DNA"/>
</dbReference>
<dbReference type="InterPro" id="IPR005135">
    <property type="entry name" value="Endo/exonuclease/phosphatase"/>
</dbReference>
<organism evidence="2 3">
    <name type="scientific">Ladona fulva</name>
    <name type="common">Scarce chaser dragonfly</name>
    <name type="synonym">Libellula fulva</name>
    <dbReference type="NCBI Taxonomy" id="123851"/>
    <lineage>
        <taxon>Eukaryota</taxon>
        <taxon>Metazoa</taxon>
        <taxon>Ecdysozoa</taxon>
        <taxon>Arthropoda</taxon>
        <taxon>Hexapoda</taxon>
        <taxon>Insecta</taxon>
        <taxon>Pterygota</taxon>
        <taxon>Palaeoptera</taxon>
        <taxon>Odonata</taxon>
        <taxon>Epiprocta</taxon>
        <taxon>Anisoptera</taxon>
        <taxon>Libelluloidea</taxon>
        <taxon>Libellulidae</taxon>
        <taxon>Ladona</taxon>
    </lineage>
</organism>
<dbReference type="OrthoDB" id="418748at2759"/>
<sequence>MALRNGLGLPDHGRVQLKERVCQNEGVYTFRTGSLNVGTMTGKSREIADLMSRRRLKILCVQETRWKGNKAKELAEGYKLYYSGTKNGRYGVGIILAKELKEGVSEVDRKSDRIMPVKLEVGGGRATNICAYAPQLGCEVEEKDAFWKDLDQVVAGIPEEERVFVGADLNGHVEKRRSGEERVHGDWSVRERMQKESE</sequence>
<dbReference type="Proteomes" id="UP000792457">
    <property type="component" value="Unassembled WGS sequence"/>
</dbReference>
<dbReference type="PANTHER" id="PTHR23227">
    <property type="entry name" value="BUCENTAUR RELATED"/>
    <property type="match status" value="1"/>
</dbReference>
<dbReference type="Gene3D" id="3.60.10.10">
    <property type="entry name" value="Endonuclease/exonuclease/phosphatase"/>
    <property type="match status" value="1"/>
</dbReference>
<accession>A0A8K0KJR3</accession>
<dbReference type="SUPFAM" id="SSF56219">
    <property type="entry name" value="DNase I-like"/>
    <property type="match status" value="1"/>
</dbReference>
<dbReference type="InterPro" id="IPR036691">
    <property type="entry name" value="Endo/exonu/phosph_ase_sf"/>
</dbReference>
<feature type="domain" description="Endonuclease/exonuclease/phosphatase" evidence="1">
    <location>
        <begin position="34"/>
        <end position="173"/>
    </location>
</feature>
<proteinExistence type="predicted"/>
<reference evidence="2" key="1">
    <citation type="submission" date="2013-04" db="EMBL/GenBank/DDBJ databases">
        <authorList>
            <person name="Qu J."/>
            <person name="Murali S.C."/>
            <person name="Bandaranaike D."/>
            <person name="Bellair M."/>
            <person name="Blankenburg K."/>
            <person name="Chao H."/>
            <person name="Dinh H."/>
            <person name="Doddapaneni H."/>
            <person name="Downs B."/>
            <person name="Dugan-Rocha S."/>
            <person name="Elkadiri S."/>
            <person name="Gnanaolivu R.D."/>
            <person name="Hernandez B."/>
            <person name="Javaid M."/>
            <person name="Jayaseelan J.C."/>
            <person name="Lee S."/>
            <person name="Li M."/>
            <person name="Ming W."/>
            <person name="Munidasa M."/>
            <person name="Muniz J."/>
            <person name="Nguyen L."/>
            <person name="Ongeri F."/>
            <person name="Osuji N."/>
            <person name="Pu L.-L."/>
            <person name="Puazo M."/>
            <person name="Qu C."/>
            <person name="Quiroz J."/>
            <person name="Raj R."/>
            <person name="Weissenberger G."/>
            <person name="Xin Y."/>
            <person name="Zou X."/>
            <person name="Han Y."/>
            <person name="Richards S."/>
            <person name="Worley K."/>
            <person name="Muzny D."/>
            <person name="Gibbs R."/>
        </authorList>
    </citation>
    <scope>NUCLEOTIDE SEQUENCE</scope>
    <source>
        <strain evidence="2">Sampled in the wild</strain>
    </source>
</reference>